<accession>A0A538TUA0</accession>
<evidence type="ECO:0000313" key="4">
    <source>
        <dbReference type="Proteomes" id="UP000316609"/>
    </source>
</evidence>
<dbReference type="Gene3D" id="3.40.50.2300">
    <property type="match status" value="1"/>
</dbReference>
<proteinExistence type="predicted"/>
<dbReference type="EMBL" id="VBOY01000047">
    <property type="protein sequence ID" value="TMQ67199.1"/>
    <property type="molecule type" value="Genomic_DNA"/>
</dbReference>
<gene>
    <name evidence="3" type="ORF">E6K78_05505</name>
</gene>
<evidence type="ECO:0000259" key="2">
    <source>
        <dbReference type="SMART" id="SM00226"/>
    </source>
</evidence>
<reference evidence="3 4" key="1">
    <citation type="journal article" date="2019" name="Nat. Microbiol.">
        <title>Mediterranean grassland soil C-N compound turnover is dependent on rainfall and depth, and is mediated by genomically divergent microorganisms.</title>
        <authorList>
            <person name="Diamond S."/>
            <person name="Andeer P.F."/>
            <person name="Li Z."/>
            <person name="Crits-Christoph A."/>
            <person name="Burstein D."/>
            <person name="Anantharaman K."/>
            <person name="Lane K.R."/>
            <person name="Thomas B.C."/>
            <person name="Pan C."/>
            <person name="Northen T.R."/>
            <person name="Banfield J.F."/>
        </authorList>
    </citation>
    <scope>NUCLEOTIDE SEQUENCE [LARGE SCALE GENOMIC DNA]</scope>
    <source>
        <strain evidence="3">WS_8</strain>
    </source>
</reference>
<feature type="domain" description="Phosphotyrosine protein phosphatase I" evidence="2">
    <location>
        <begin position="16"/>
        <end position="147"/>
    </location>
</feature>
<dbReference type="GO" id="GO:0046685">
    <property type="term" value="P:response to arsenic-containing substance"/>
    <property type="evidence" value="ECO:0007669"/>
    <property type="project" value="UniProtKB-KW"/>
</dbReference>
<protein>
    <submittedName>
        <fullName evidence="3">Arsenate reductase ArsC</fullName>
    </submittedName>
</protein>
<evidence type="ECO:0000256" key="1">
    <source>
        <dbReference type="ARBA" id="ARBA00022849"/>
    </source>
</evidence>
<dbReference type="PANTHER" id="PTHR43428">
    <property type="entry name" value="ARSENATE REDUCTASE"/>
    <property type="match status" value="1"/>
</dbReference>
<dbReference type="CDD" id="cd16345">
    <property type="entry name" value="LMWP_ArsC"/>
    <property type="match status" value="1"/>
</dbReference>
<comment type="caution">
    <text evidence="3">The sequence shown here is derived from an EMBL/GenBank/DDBJ whole genome shotgun (WGS) entry which is preliminary data.</text>
</comment>
<dbReference type="PANTHER" id="PTHR43428:SF1">
    <property type="entry name" value="ARSENATE REDUCTASE"/>
    <property type="match status" value="1"/>
</dbReference>
<evidence type="ECO:0000313" key="3">
    <source>
        <dbReference type="EMBL" id="TMQ67199.1"/>
    </source>
</evidence>
<sequence>MSQSPRPPALITAPPRGVLFLCVHNSARSQIAEGFARTMAPSGVKVWSAGTEPRTVHPLAVQVMREVGIDIAGQTSKHLDQVPWHQADTVVTLCGEAAEVCPTVAASVRRVHWPLPDPSAAPEQGRLEQFRLARDEIRWRVASLWPSEN</sequence>
<dbReference type="AlphaFoldDB" id="A0A538TUA0"/>
<name>A0A538TUA0_UNCEI</name>
<keyword evidence="1" id="KW-0059">Arsenical resistance</keyword>
<dbReference type="Pfam" id="PF01451">
    <property type="entry name" value="LMWPc"/>
    <property type="match status" value="1"/>
</dbReference>
<dbReference type="Proteomes" id="UP000316609">
    <property type="component" value="Unassembled WGS sequence"/>
</dbReference>
<dbReference type="SMART" id="SM00226">
    <property type="entry name" value="LMWPc"/>
    <property type="match status" value="1"/>
</dbReference>
<dbReference type="InterPro" id="IPR023485">
    <property type="entry name" value="Ptyr_pPase"/>
</dbReference>
<dbReference type="SUPFAM" id="SSF52788">
    <property type="entry name" value="Phosphotyrosine protein phosphatases I"/>
    <property type="match status" value="1"/>
</dbReference>
<organism evidence="3 4">
    <name type="scientific">Eiseniibacteriota bacterium</name>
    <dbReference type="NCBI Taxonomy" id="2212470"/>
    <lineage>
        <taxon>Bacteria</taxon>
        <taxon>Candidatus Eiseniibacteriota</taxon>
    </lineage>
</organism>
<dbReference type="InterPro" id="IPR036196">
    <property type="entry name" value="Ptyr_pPase_sf"/>
</dbReference>